<dbReference type="Gene3D" id="3.40.50.11690">
    <property type="entry name" value="Cell division protein FtsQ/DivIB"/>
    <property type="match status" value="1"/>
</dbReference>
<dbReference type="Proteomes" id="UP001165427">
    <property type="component" value="Unassembled WGS sequence"/>
</dbReference>
<dbReference type="Pfam" id="PF03799">
    <property type="entry name" value="FtsQ_DivIB_C"/>
    <property type="match status" value="1"/>
</dbReference>
<comment type="caution">
    <text evidence="12">The sequence shown here is derived from an EMBL/GenBank/DDBJ whole genome shotgun (WGS) entry which is preliminary data.</text>
</comment>
<name>A0AA41R3X1_9BACT</name>
<organism evidence="12 13">
    <name type="scientific">Desulfatitalea alkaliphila</name>
    <dbReference type="NCBI Taxonomy" id="2929485"/>
    <lineage>
        <taxon>Bacteria</taxon>
        <taxon>Pseudomonadati</taxon>
        <taxon>Thermodesulfobacteriota</taxon>
        <taxon>Desulfobacteria</taxon>
        <taxon>Desulfobacterales</taxon>
        <taxon>Desulfosarcinaceae</taxon>
        <taxon>Desulfatitalea</taxon>
    </lineage>
</organism>
<dbReference type="InterPro" id="IPR026579">
    <property type="entry name" value="FtsQ"/>
</dbReference>
<evidence type="ECO:0000256" key="10">
    <source>
        <dbReference type="SAM" id="MobiDB-lite"/>
    </source>
</evidence>
<dbReference type="AlphaFoldDB" id="A0AA41R3X1"/>
<dbReference type="HAMAP" id="MF_00911">
    <property type="entry name" value="FtsQ_subfam"/>
    <property type="match status" value="1"/>
</dbReference>
<dbReference type="PROSITE" id="PS51779">
    <property type="entry name" value="POTRA"/>
    <property type="match status" value="1"/>
</dbReference>
<dbReference type="InterPro" id="IPR045335">
    <property type="entry name" value="FtsQ_C_sf"/>
</dbReference>
<comment type="similarity">
    <text evidence="9">Belongs to the FtsQ/DivIB family. FtsQ subfamily.</text>
</comment>
<keyword evidence="8 9" id="KW-0131">Cell cycle</keyword>
<dbReference type="PANTHER" id="PTHR35851">
    <property type="entry name" value="CELL DIVISION PROTEIN FTSQ"/>
    <property type="match status" value="1"/>
</dbReference>
<feature type="transmembrane region" description="Helical" evidence="9">
    <location>
        <begin position="30"/>
        <end position="57"/>
    </location>
</feature>
<evidence type="ECO:0000256" key="6">
    <source>
        <dbReference type="ARBA" id="ARBA00022989"/>
    </source>
</evidence>
<keyword evidence="6 9" id="KW-1133">Transmembrane helix</keyword>
<evidence type="ECO:0000313" key="13">
    <source>
        <dbReference type="Proteomes" id="UP001165427"/>
    </source>
</evidence>
<dbReference type="RefSeq" id="WP_246913662.1">
    <property type="nucleotide sequence ID" value="NZ_JALJRB010000029.1"/>
</dbReference>
<keyword evidence="3" id="KW-0997">Cell inner membrane</keyword>
<dbReference type="Gene3D" id="3.10.20.310">
    <property type="entry name" value="membrane protein fhac"/>
    <property type="match status" value="1"/>
</dbReference>
<comment type="function">
    <text evidence="9">Essential cell division protein.</text>
</comment>
<evidence type="ECO:0000256" key="5">
    <source>
        <dbReference type="ARBA" id="ARBA00022692"/>
    </source>
</evidence>
<keyword evidence="4 9" id="KW-0132">Cell division</keyword>
<dbReference type="GO" id="GO:0090529">
    <property type="term" value="P:cell septum assembly"/>
    <property type="evidence" value="ECO:0007669"/>
    <property type="project" value="InterPro"/>
</dbReference>
<dbReference type="EMBL" id="JALJRB010000029">
    <property type="protein sequence ID" value="MCJ8502609.1"/>
    <property type="molecule type" value="Genomic_DNA"/>
</dbReference>
<sequence length="282" mass="31918">MQQKTSAGRTRRNRFKKDEARQRARWRGRVWIGCKLVALATVLLGISTLFMLGYAAVTQADFFRTEAIEVLGNQRLSTRTVLEQADIRRGENLLGLNLRVVRQRLLAHPWIATARVTREIPDTLVIRVGEHEPLARIDLGRHFLVNRSGRIFKEVEENDPADLPLVTGLAFKDISLGDDALSGAMRTVLSVLRFSEQNRGGLHYADLVKVHMDEAMGVVLTLADDQPTVRLGFDAFDIKLERFKRITDHLAQDTQQRRCVAVDLNNPDRVVVRWDSAIQSSS</sequence>
<evidence type="ECO:0000256" key="2">
    <source>
        <dbReference type="ARBA" id="ARBA00022475"/>
    </source>
</evidence>
<evidence type="ECO:0000313" key="12">
    <source>
        <dbReference type="EMBL" id="MCJ8502609.1"/>
    </source>
</evidence>
<evidence type="ECO:0000256" key="8">
    <source>
        <dbReference type="ARBA" id="ARBA00023306"/>
    </source>
</evidence>
<reference evidence="12" key="1">
    <citation type="submission" date="2022-04" db="EMBL/GenBank/DDBJ databases">
        <title>Desulfatitalea alkaliphila sp. nov., a novel anaerobic sulfate-reducing bacterium isolated from terrestrial mud volcano, Taman Peninsula, Russia.</title>
        <authorList>
            <person name="Khomyakova M.A."/>
            <person name="Merkel A.Y."/>
            <person name="Slobodkin A.I."/>
        </authorList>
    </citation>
    <scope>NUCLEOTIDE SEQUENCE</scope>
    <source>
        <strain evidence="12">M08but</strain>
    </source>
</reference>
<keyword evidence="13" id="KW-1185">Reference proteome</keyword>
<dbReference type="GO" id="GO:0005886">
    <property type="term" value="C:plasma membrane"/>
    <property type="evidence" value="ECO:0007669"/>
    <property type="project" value="UniProtKB-SubCell"/>
</dbReference>
<dbReference type="InterPro" id="IPR013685">
    <property type="entry name" value="POTRA_FtsQ_type"/>
</dbReference>
<dbReference type="GO" id="GO:0043093">
    <property type="term" value="P:FtsZ-dependent cytokinesis"/>
    <property type="evidence" value="ECO:0007669"/>
    <property type="project" value="UniProtKB-UniRule"/>
</dbReference>
<comment type="subcellular location">
    <subcellularLocation>
        <location evidence="9">Cell membrane</location>
        <topology evidence="9">Single-pass type II membrane protein</topology>
    </subcellularLocation>
    <subcellularLocation>
        <location evidence="1">Membrane</location>
    </subcellularLocation>
    <text evidence="9">Localizes to the division septum.</text>
</comment>
<proteinExistence type="inferred from homology"/>
<evidence type="ECO:0000259" key="11">
    <source>
        <dbReference type="PROSITE" id="PS51779"/>
    </source>
</evidence>
<dbReference type="Pfam" id="PF08478">
    <property type="entry name" value="POTRA_1"/>
    <property type="match status" value="1"/>
</dbReference>
<dbReference type="GO" id="GO:0032153">
    <property type="term" value="C:cell division site"/>
    <property type="evidence" value="ECO:0007669"/>
    <property type="project" value="UniProtKB-UniRule"/>
</dbReference>
<gene>
    <name evidence="9" type="primary">ftsQ</name>
    <name evidence="12" type="ORF">MRX98_18690</name>
</gene>
<evidence type="ECO:0000256" key="9">
    <source>
        <dbReference type="HAMAP-Rule" id="MF_00911"/>
    </source>
</evidence>
<keyword evidence="7 9" id="KW-0472">Membrane</keyword>
<evidence type="ECO:0000256" key="1">
    <source>
        <dbReference type="ARBA" id="ARBA00004370"/>
    </source>
</evidence>
<dbReference type="InterPro" id="IPR005548">
    <property type="entry name" value="Cell_div_FtsQ/DivIB_C"/>
</dbReference>
<evidence type="ECO:0000256" key="4">
    <source>
        <dbReference type="ARBA" id="ARBA00022618"/>
    </source>
</evidence>
<evidence type="ECO:0000256" key="3">
    <source>
        <dbReference type="ARBA" id="ARBA00022519"/>
    </source>
</evidence>
<accession>A0AA41R3X1</accession>
<dbReference type="InterPro" id="IPR034746">
    <property type="entry name" value="POTRA"/>
</dbReference>
<dbReference type="PANTHER" id="PTHR35851:SF1">
    <property type="entry name" value="CELL DIVISION PROTEIN FTSQ"/>
    <property type="match status" value="1"/>
</dbReference>
<feature type="domain" description="POTRA" evidence="11">
    <location>
        <begin position="63"/>
        <end position="131"/>
    </location>
</feature>
<keyword evidence="2 9" id="KW-1003">Cell membrane</keyword>
<evidence type="ECO:0000256" key="7">
    <source>
        <dbReference type="ARBA" id="ARBA00023136"/>
    </source>
</evidence>
<keyword evidence="5 9" id="KW-0812">Transmembrane</keyword>
<protein>
    <recommendedName>
        <fullName evidence="9">Cell division protein FtsQ</fullName>
    </recommendedName>
</protein>
<feature type="region of interest" description="Disordered" evidence="10">
    <location>
        <begin position="1"/>
        <end position="20"/>
    </location>
</feature>